<dbReference type="GO" id="GO:0042407">
    <property type="term" value="P:cristae formation"/>
    <property type="evidence" value="ECO:0007669"/>
    <property type="project" value="TreeGrafter"/>
</dbReference>
<gene>
    <name evidence="7" type="ORF">EURHEDRAFT_408880</name>
</gene>
<dbReference type="PROSITE" id="PS00636">
    <property type="entry name" value="DNAJ_1"/>
    <property type="match status" value="1"/>
</dbReference>
<evidence type="ECO:0000256" key="1">
    <source>
        <dbReference type="ARBA" id="ARBA00004370"/>
    </source>
</evidence>
<dbReference type="GO" id="GO:0005739">
    <property type="term" value="C:mitochondrion"/>
    <property type="evidence" value="ECO:0007669"/>
    <property type="project" value="GOC"/>
</dbReference>
<evidence type="ECO:0000256" key="3">
    <source>
        <dbReference type="ARBA" id="ARBA00023186"/>
    </source>
</evidence>
<keyword evidence="2" id="KW-0472">Membrane</keyword>
<name>A0A017SNP9_ASPRC</name>
<dbReference type="PRINTS" id="PR00625">
    <property type="entry name" value="JDOMAIN"/>
</dbReference>
<dbReference type="Proteomes" id="UP000019804">
    <property type="component" value="Unassembled WGS sequence"/>
</dbReference>
<dbReference type="Pfam" id="PF22774">
    <property type="entry name" value="DNAJC11_beta-barrel"/>
    <property type="match status" value="1"/>
</dbReference>
<comment type="subcellular location">
    <subcellularLocation>
        <location evidence="1">Membrane</location>
    </subcellularLocation>
</comment>
<dbReference type="Gene3D" id="1.10.287.110">
    <property type="entry name" value="DnaJ domain"/>
    <property type="match status" value="1"/>
</dbReference>
<dbReference type="PANTHER" id="PTHR44157">
    <property type="entry name" value="DNAJ HOMOLOG SUBFAMILY C MEMBER 11"/>
    <property type="match status" value="1"/>
</dbReference>
<dbReference type="Pfam" id="PF00226">
    <property type="entry name" value="DnaJ"/>
    <property type="match status" value="1"/>
</dbReference>
<dbReference type="InterPro" id="IPR024586">
    <property type="entry name" value="DnaJ-like_C11_C"/>
</dbReference>
<dbReference type="InterPro" id="IPR001623">
    <property type="entry name" value="DnaJ_domain"/>
</dbReference>
<dbReference type="GO" id="GO:0016020">
    <property type="term" value="C:membrane"/>
    <property type="evidence" value="ECO:0007669"/>
    <property type="project" value="UniProtKB-SubCell"/>
</dbReference>
<dbReference type="Pfam" id="PF11875">
    <property type="entry name" value="DnaJ-like_C11_C"/>
    <property type="match status" value="1"/>
</dbReference>
<feature type="coiled-coil region" evidence="4">
    <location>
        <begin position="198"/>
        <end position="225"/>
    </location>
</feature>
<dbReference type="PANTHER" id="PTHR44157:SF1">
    <property type="entry name" value="DNAJ HOMOLOG SUBFAMILY C MEMBER 11"/>
    <property type="match status" value="1"/>
</dbReference>
<dbReference type="GeneID" id="63696062"/>
<proteinExistence type="predicted"/>
<evidence type="ECO:0000259" key="6">
    <source>
        <dbReference type="PROSITE" id="PS50076"/>
    </source>
</evidence>
<dbReference type="STRING" id="1388766.A0A017SNP9"/>
<dbReference type="HOGENOM" id="CLU_019611_0_0_1"/>
<sequence>MSDESTYTTLQTYPQPPDDEDNYYALLGLPRNPPPTDPEIRTAYRTLTFSFHPDKQPSHLREAAQRHFERIHEAYETLIDARKRTVYDLLGAEGVRAEWSATGTMGGKREVGVKAKSPEEFRKWFLELMRKRERVAVNSMVQSRGAVTLGLDASDMVELSEDGTEFFVHVPEVKTGSFAVGYTFKAPFPTWEGVFGEIVKEEIVKEDEEEEKEEGTKEKNVYDEELFKPELTINAGISGPVEHLVQEAQLRYEDGREGSAEIPLRPVMSTPEVTLGATVSRVFGDMTSTKGILSKWPFTYLSSSGTAVNAHILPFPFFTTSITKAVAPVPGAYPFRVMFSNAFMNWPHMTPPTISLGTQKQISRRKHAFVSWSSGTLSWPRSIHRFLNPGDEMGINAGLAMAAFQQASSLNVGIVSEPSRSQKVISLEDDEDDEDDVEFQELRENKRKVDQAAESWRVQVQATPAQGALVFGYGRNLFSGKPANEPVRSEWTSEGYYGVPAEPEKRSVRLEVEANATLDMGLAFSVEGVRQVGEYTRMGLGVGLQGGQGLALTVSWSRLGQKLKLPITVCTYDNINWDVGIAAVVFPWLTYCAVEFGYLRPRERKSRRRLIARKQKQLRRQIPKKRADSTQAIELMAEQVQRRQAREEAQNGLVITKAQYGYMSSGKKVKGYDPKDYEVVDVTIPVAALVDRGQLVISREVHKFQLLGFHDPAPLLPKTLKVWYRYHGKEHYTEANDTEGISCPMRVHLR</sequence>
<dbReference type="CDD" id="cd06257">
    <property type="entry name" value="DnaJ"/>
    <property type="match status" value="1"/>
</dbReference>
<feature type="domain" description="J" evidence="6">
    <location>
        <begin position="22"/>
        <end position="91"/>
    </location>
</feature>
<evidence type="ECO:0000313" key="7">
    <source>
        <dbReference type="EMBL" id="EYE98542.1"/>
    </source>
</evidence>
<dbReference type="InterPro" id="IPR055225">
    <property type="entry name" value="DNAJC11-like_beta-barrel"/>
</dbReference>
<evidence type="ECO:0000256" key="4">
    <source>
        <dbReference type="SAM" id="Coils"/>
    </source>
</evidence>
<dbReference type="RefSeq" id="XP_040642230.1">
    <property type="nucleotide sequence ID" value="XM_040780938.1"/>
</dbReference>
<evidence type="ECO:0000256" key="5">
    <source>
        <dbReference type="SAM" id="MobiDB-lite"/>
    </source>
</evidence>
<evidence type="ECO:0000313" key="8">
    <source>
        <dbReference type="Proteomes" id="UP000019804"/>
    </source>
</evidence>
<dbReference type="InterPro" id="IPR036869">
    <property type="entry name" value="J_dom_sf"/>
</dbReference>
<dbReference type="PROSITE" id="PS50076">
    <property type="entry name" value="DNAJ_2"/>
    <property type="match status" value="1"/>
</dbReference>
<protein>
    <submittedName>
        <fullName evidence="7">DnaJ domain protein</fullName>
    </submittedName>
</protein>
<organism evidence="7 8">
    <name type="scientific">Aspergillus ruber (strain CBS 135680)</name>
    <dbReference type="NCBI Taxonomy" id="1388766"/>
    <lineage>
        <taxon>Eukaryota</taxon>
        <taxon>Fungi</taxon>
        <taxon>Dikarya</taxon>
        <taxon>Ascomycota</taxon>
        <taxon>Pezizomycotina</taxon>
        <taxon>Eurotiomycetes</taxon>
        <taxon>Eurotiomycetidae</taxon>
        <taxon>Eurotiales</taxon>
        <taxon>Aspergillaceae</taxon>
        <taxon>Aspergillus</taxon>
        <taxon>Aspergillus subgen. Aspergillus</taxon>
    </lineage>
</organism>
<dbReference type="SMART" id="SM00271">
    <property type="entry name" value="DnaJ"/>
    <property type="match status" value="1"/>
</dbReference>
<keyword evidence="3" id="KW-0143">Chaperone</keyword>
<feature type="region of interest" description="Disordered" evidence="5">
    <location>
        <begin position="1"/>
        <end position="20"/>
    </location>
</feature>
<feature type="compositionally biased region" description="Low complexity" evidence="5">
    <location>
        <begin position="1"/>
        <end position="13"/>
    </location>
</feature>
<dbReference type="EMBL" id="KK088413">
    <property type="protein sequence ID" value="EYE98542.1"/>
    <property type="molecule type" value="Genomic_DNA"/>
</dbReference>
<accession>A0A017SNP9</accession>
<dbReference type="OrthoDB" id="666364at2759"/>
<keyword evidence="8" id="KW-1185">Reference proteome</keyword>
<dbReference type="InterPro" id="IPR052243">
    <property type="entry name" value="Mito_inner_membrane_organizer"/>
</dbReference>
<dbReference type="SUPFAM" id="SSF46565">
    <property type="entry name" value="Chaperone J-domain"/>
    <property type="match status" value="1"/>
</dbReference>
<dbReference type="InterPro" id="IPR018253">
    <property type="entry name" value="DnaJ_domain_CS"/>
</dbReference>
<dbReference type="AlphaFoldDB" id="A0A017SNP9"/>
<reference evidence="8" key="1">
    <citation type="journal article" date="2014" name="Nat. Commun.">
        <title>Genomic adaptations of the halophilic Dead Sea filamentous fungus Eurotium rubrum.</title>
        <authorList>
            <person name="Kis-Papo T."/>
            <person name="Weig A.R."/>
            <person name="Riley R."/>
            <person name="Persoh D."/>
            <person name="Salamov A."/>
            <person name="Sun H."/>
            <person name="Lipzen A."/>
            <person name="Wasser S.P."/>
            <person name="Rambold G."/>
            <person name="Grigoriev I.V."/>
            <person name="Nevo E."/>
        </authorList>
    </citation>
    <scope>NUCLEOTIDE SEQUENCE [LARGE SCALE GENOMIC DNA]</scope>
    <source>
        <strain evidence="8">CBS 135680</strain>
    </source>
</reference>
<keyword evidence="4" id="KW-0175">Coiled coil</keyword>
<evidence type="ECO:0000256" key="2">
    <source>
        <dbReference type="ARBA" id="ARBA00023136"/>
    </source>
</evidence>